<dbReference type="Proteomes" id="UP000695562">
    <property type="component" value="Unassembled WGS sequence"/>
</dbReference>
<dbReference type="GO" id="GO:0004780">
    <property type="term" value="F:sulfate adenylyltransferase (ADP) activity"/>
    <property type="evidence" value="ECO:0007669"/>
    <property type="project" value="TreeGrafter"/>
</dbReference>
<feature type="domain" description="Ap4A phosphorylase 1/2 N-terminal" evidence="3">
    <location>
        <begin position="3"/>
        <end position="183"/>
    </location>
</feature>
<keyword evidence="5" id="KW-1185">Reference proteome</keyword>
<dbReference type="GO" id="GO:0009165">
    <property type="term" value="P:nucleotide biosynthetic process"/>
    <property type="evidence" value="ECO:0007669"/>
    <property type="project" value="TreeGrafter"/>
</dbReference>
<dbReference type="InterPro" id="IPR053364">
    <property type="entry name" value="Fork-head_TF_regulator"/>
</dbReference>
<evidence type="ECO:0008006" key="6">
    <source>
        <dbReference type="Google" id="ProtNLM"/>
    </source>
</evidence>
<proteinExistence type="predicted"/>
<dbReference type="PANTHER" id="PTHR42746:SF2">
    <property type="entry name" value="DIADENOSINE 5',5'''-P1,P4-TETRAPHOSPHATE PHOSPHORYLASE 2-RELATED"/>
    <property type="match status" value="1"/>
</dbReference>
<accession>A0A8J4Q239</accession>
<feature type="domain" description="ATP adenylyltransferase C-terminal" evidence="2">
    <location>
        <begin position="255"/>
        <end position="353"/>
    </location>
</feature>
<comment type="caution">
    <text evidence="4">The sequence shown here is derived from an EMBL/GenBank/DDBJ whole genome shotgun (WGS) entry which is preliminary data.</text>
</comment>
<name>A0A8J4Q239_9MYCE</name>
<reference evidence="4" key="1">
    <citation type="submission" date="2020-01" db="EMBL/GenBank/DDBJ databases">
        <title>Development of genomics and gene disruption for Polysphondylium violaceum indicates a role for the polyketide synthase stlB in stalk morphogenesis.</title>
        <authorList>
            <person name="Narita B."/>
            <person name="Kawabe Y."/>
            <person name="Kin K."/>
            <person name="Saito T."/>
            <person name="Gibbs R."/>
            <person name="Kuspa A."/>
            <person name="Muzny D."/>
            <person name="Queller D."/>
            <person name="Richards S."/>
            <person name="Strassman J."/>
            <person name="Sucgang R."/>
            <person name="Worley K."/>
            <person name="Schaap P."/>
        </authorList>
    </citation>
    <scope>NUCLEOTIDE SEQUENCE</scope>
    <source>
        <strain evidence="4">QSvi11</strain>
    </source>
</reference>
<dbReference type="PIRSF" id="PIRSF000846">
    <property type="entry name" value="ATP_adenylyltr"/>
    <property type="match status" value="1"/>
</dbReference>
<dbReference type="InterPro" id="IPR043171">
    <property type="entry name" value="Ap4A_phos1/2-like"/>
</dbReference>
<organism evidence="4 5">
    <name type="scientific">Polysphondylium violaceum</name>
    <dbReference type="NCBI Taxonomy" id="133409"/>
    <lineage>
        <taxon>Eukaryota</taxon>
        <taxon>Amoebozoa</taxon>
        <taxon>Evosea</taxon>
        <taxon>Eumycetozoa</taxon>
        <taxon>Dictyostelia</taxon>
        <taxon>Dictyosteliales</taxon>
        <taxon>Dictyosteliaceae</taxon>
        <taxon>Polysphondylium</taxon>
    </lineage>
</organism>
<dbReference type="Pfam" id="PF09830">
    <property type="entry name" value="ATP_transf"/>
    <property type="match status" value="1"/>
</dbReference>
<dbReference type="EMBL" id="AJWJ01000032">
    <property type="protein sequence ID" value="KAF2077320.1"/>
    <property type="molecule type" value="Genomic_DNA"/>
</dbReference>
<dbReference type="Gene3D" id="3.30.428.70">
    <property type="match status" value="1"/>
</dbReference>
<evidence type="ECO:0000313" key="5">
    <source>
        <dbReference type="Proteomes" id="UP000695562"/>
    </source>
</evidence>
<dbReference type="InterPro" id="IPR045759">
    <property type="entry name" value="Ap4A_phos1/2_N"/>
</dbReference>
<evidence type="ECO:0000256" key="1">
    <source>
        <dbReference type="PIRSR" id="PIRSR000846-1"/>
    </source>
</evidence>
<dbReference type="GO" id="GO:0005524">
    <property type="term" value="F:ATP binding"/>
    <property type="evidence" value="ECO:0007669"/>
    <property type="project" value="InterPro"/>
</dbReference>
<dbReference type="InterPro" id="IPR036265">
    <property type="entry name" value="HIT-like_sf"/>
</dbReference>
<dbReference type="PANTHER" id="PTHR42746">
    <property type="entry name" value="DIADENOSINE 5',5'''-P1,P4-TETRAPHOSPHATE PHOSPHORYLASE"/>
    <property type="match status" value="1"/>
</dbReference>
<gene>
    <name evidence="4" type="ORF">CYY_001386</name>
</gene>
<feature type="active site" description="Nucleophile" evidence="1">
    <location>
        <position position="170"/>
    </location>
</feature>
<dbReference type="GO" id="GO:0008796">
    <property type="term" value="F:bis(5'-nucleosyl)-tetraphosphatase activity"/>
    <property type="evidence" value="ECO:0007669"/>
    <property type="project" value="TreeGrafter"/>
</dbReference>
<dbReference type="GO" id="GO:0009164">
    <property type="term" value="P:nucleoside catabolic process"/>
    <property type="evidence" value="ECO:0007669"/>
    <property type="project" value="TreeGrafter"/>
</dbReference>
<sequence length="355" mass="41000">MSSMALWDKIKKVSERATQIGAIEKIESSPLFINENGIKFMVSVAKSLLKRPFNFQKSISTENISSLSNSNNINNSPKEILQPPKKFIDPFLPCDKDLFVQELCGTHNLVLNKFNVSNYHSIIATKEYEKQTDPLNRYDFKAIWECIIDCNMLCFFNCGPSSGASQPHKHVQLLVTPFHTCEEKDLTCKLEQLQQQQLSDIDNDYLKCPIESIIKLYNEPKETIFQVEQLPFKNACIYYQTDKLKSMDKDQISIYFEHHYRSLLNHLNLNSDQDNSSSNNINNIYEDTTTDFKSYNFIMTKEWMFMIPRSCYQAKGISINSVGFTGAILVRKEEELDTIKSYGIMNILKDVSFSK</sequence>
<dbReference type="InterPro" id="IPR009163">
    <property type="entry name" value="Ap4A_phos1/2"/>
</dbReference>
<dbReference type="InterPro" id="IPR019200">
    <property type="entry name" value="ATP_adenylylTrfase_C"/>
</dbReference>
<evidence type="ECO:0000313" key="4">
    <source>
        <dbReference type="EMBL" id="KAF2077320.1"/>
    </source>
</evidence>
<dbReference type="GO" id="GO:0003877">
    <property type="term" value="F:ATP:ADP adenylyltransferase activity"/>
    <property type="evidence" value="ECO:0007669"/>
    <property type="project" value="InterPro"/>
</dbReference>
<dbReference type="SUPFAM" id="SSF54197">
    <property type="entry name" value="HIT-like"/>
    <property type="match status" value="1"/>
</dbReference>
<dbReference type="AlphaFoldDB" id="A0A8J4Q239"/>
<protein>
    <recommendedName>
        <fullName evidence="6">ATP adenylyltransferase</fullName>
    </recommendedName>
</protein>
<dbReference type="Pfam" id="PF19327">
    <property type="entry name" value="Ap4A_phos_N"/>
    <property type="match status" value="1"/>
</dbReference>
<evidence type="ECO:0000259" key="2">
    <source>
        <dbReference type="Pfam" id="PF09830"/>
    </source>
</evidence>
<dbReference type="OrthoDB" id="17043at2759"/>
<evidence type="ECO:0000259" key="3">
    <source>
        <dbReference type="Pfam" id="PF19327"/>
    </source>
</evidence>